<evidence type="ECO:0000259" key="1">
    <source>
        <dbReference type="Pfam" id="PF04073"/>
    </source>
</evidence>
<evidence type="ECO:0000313" key="3">
    <source>
        <dbReference type="Proteomes" id="UP000295344"/>
    </source>
</evidence>
<proteinExistence type="predicted"/>
<dbReference type="Proteomes" id="UP000295344">
    <property type="component" value="Unassembled WGS sequence"/>
</dbReference>
<feature type="domain" description="YbaK/aminoacyl-tRNA synthetase-associated" evidence="1">
    <location>
        <begin position="45"/>
        <end position="159"/>
    </location>
</feature>
<comment type="caution">
    <text evidence="2">The sequence shown here is derived from an EMBL/GenBank/DDBJ whole genome shotgun (WGS) entry which is preliminary data.</text>
</comment>
<accession>A0A4R7FL45</accession>
<dbReference type="Gene3D" id="3.90.960.10">
    <property type="entry name" value="YbaK/aminoacyl-tRNA synthetase-associated domain"/>
    <property type="match status" value="1"/>
</dbReference>
<dbReference type="RefSeq" id="WP_133766227.1">
    <property type="nucleotide sequence ID" value="NZ_BAAARP010000002.1"/>
</dbReference>
<evidence type="ECO:0000313" key="2">
    <source>
        <dbReference type="EMBL" id="TDS77121.1"/>
    </source>
</evidence>
<dbReference type="InterPro" id="IPR007214">
    <property type="entry name" value="YbaK/aa-tRNA-synth-assoc-dom"/>
</dbReference>
<dbReference type="SUPFAM" id="SSF55826">
    <property type="entry name" value="YbaK/ProRS associated domain"/>
    <property type="match status" value="1"/>
</dbReference>
<name>A0A4R7FL45_9MICO</name>
<dbReference type="AlphaFoldDB" id="A0A4R7FL45"/>
<protein>
    <submittedName>
        <fullName evidence="2">Prolyl-tRNA editing enzyme YbaK/EbsC (Cys-tRNA(Pro) deacylase)</fullName>
    </submittedName>
</protein>
<dbReference type="OrthoDB" id="9796920at2"/>
<reference evidence="2 3" key="1">
    <citation type="submission" date="2019-03" db="EMBL/GenBank/DDBJ databases">
        <title>Genomic Encyclopedia of Archaeal and Bacterial Type Strains, Phase II (KMG-II): from individual species to whole genera.</title>
        <authorList>
            <person name="Goeker M."/>
        </authorList>
    </citation>
    <scope>NUCLEOTIDE SEQUENCE [LARGE SCALE GENOMIC DNA]</scope>
    <source>
        <strain evidence="2 3">DSM 24782</strain>
    </source>
</reference>
<dbReference type="GO" id="GO:0002161">
    <property type="term" value="F:aminoacyl-tRNA deacylase activity"/>
    <property type="evidence" value="ECO:0007669"/>
    <property type="project" value="InterPro"/>
</dbReference>
<organism evidence="2 3">
    <name type="scientific">Amnibacterium kyonggiense</name>
    <dbReference type="NCBI Taxonomy" id="595671"/>
    <lineage>
        <taxon>Bacteria</taxon>
        <taxon>Bacillati</taxon>
        <taxon>Actinomycetota</taxon>
        <taxon>Actinomycetes</taxon>
        <taxon>Micrococcales</taxon>
        <taxon>Microbacteriaceae</taxon>
        <taxon>Amnibacterium</taxon>
    </lineage>
</organism>
<sequence>MTGFVLGGLTGVAARERPDLLAAPTLEALTALGLLESVGVVEIDPAISETAATQDAYGLEAHQLVNCVLVGGRRDGEERVAAALVPASKRADVNGFVRRRLDVRKASFLPHDQAVETSGMEYGGITPIGLPAGWPLLLDADTAAEPLVVIGSGVRRSKILAPGAVLAALPGAEASPDLARAV</sequence>
<keyword evidence="3" id="KW-1185">Reference proteome</keyword>
<gene>
    <name evidence="2" type="ORF">CLV52_2061</name>
</gene>
<dbReference type="Pfam" id="PF04073">
    <property type="entry name" value="tRNA_edit"/>
    <property type="match status" value="1"/>
</dbReference>
<dbReference type="InterPro" id="IPR036754">
    <property type="entry name" value="YbaK/aa-tRNA-synt-asso_dom_sf"/>
</dbReference>
<dbReference type="EMBL" id="SOAM01000002">
    <property type="protein sequence ID" value="TDS77121.1"/>
    <property type="molecule type" value="Genomic_DNA"/>
</dbReference>